<dbReference type="Proteomes" id="UP001559025">
    <property type="component" value="Unassembled WGS sequence"/>
</dbReference>
<comment type="subcellular location">
    <subcellularLocation>
        <location evidence="1">Cell membrane</location>
        <topology evidence="1">Multi-pass membrane protein</topology>
    </subcellularLocation>
</comment>
<keyword evidence="4 6" id="KW-1133">Transmembrane helix</keyword>
<feature type="transmembrane region" description="Helical" evidence="6">
    <location>
        <begin position="30"/>
        <end position="51"/>
    </location>
</feature>
<feature type="transmembrane region" description="Helical" evidence="6">
    <location>
        <begin position="150"/>
        <end position="169"/>
    </location>
</feature>
<feature type="transmembrane region" description="Helical" evidence="6">
    <location>
        <begin position="92"/>
        <end position="113"/>
    </location>
</feature>
<keyword evidence="3 6" id="KW-0812">Transmembrane</keyword>
<evidence type="ECO:0000313" key="8">
    <source>
        <dbReference type="EMBL" id="MEX4010264.1"/>
    </source>
</evidence>
<dbReference type="SUPFAM" id="SSF103481">
    <property type="entry name" value="Multidrug resistance efflux transporter EmrE"/>
    <property type="match status" value="2"/>
</dbReference>
<feature type="transmembrane region" description="Helical" evidence="6">
    <location>
        <begin position="270"/>
        <end position="287"/>
    </location>
</feature>
<dbReference type="RefSeq" id="WP_368804979.1">
    <property type="nucleotide sequence ID" value="NZ_JAZHFV010000011.1"/>
</dbReference>
<evidence type="ECO:0000256" key="2">
    <source>
        <dbReference type="ARBA" id="ARBA00022475"/>
    </source>
</evidence>
<dbReference type="PANTHER" id="PTHR32322:SF18">
    <property type="entry name" value="S-ADENOSYLMETHIONINE_S-ADENOSYLHOMOCYSTEINE TRANSPORTER"/>
    <property type="match status" value="1"/>
</dbReference>
<proteinExistence type="predicted"/>
<feature type="domain" description="EamA" evidence="7">
    <location>
        <begin position="9"/>
        <end position="135"/>
    </location>
</feature>
<sequence length="297" mass="31392">MTATRTRLALGMAAFGSATPISKIVTDAMPIFVGGGLRVLLGAAVLLPFALRSTQLKEIAWRDWLAIGAISIFGMFGFTAFMLFGMRMVTGVVGATVMSTTPAVTALASMIVLREKPTWRKLLAIALAVAGVLVLQIDQSDPDGDVSFNMLGPLLVFGAVCCEVVYTLVGKKVSETVPPIAAAGLSAALSVPLFAVLALWQLQDFDVSAVNARAWLALVWYGVGTLALGSWLWYSGIARAQGSVAAAFMGVMPASALVLSYFLLDEPFRLLHLVGFATVFIGVLLVSREHGRLAQPS</sequence>
<evidence type="ECO:0000313" key="9">
    <source>
        <dbReference type="Proteomes" id="UP001559025"/>
    </source>
</evidence>
<reference evidence="8 9" key="1">
    <citation type="submission" date="2024-01" db="EMBL/GenBank/DDBJ databases">
        <title>New evidence supports the origin of RcGTA from prophage.</title>
        <authorList>
            <person name="Xu Y."/>
            <person name="Liu B."/>
            <person name="Chen F."/>
        </authorList>
    </citation>
    <scope>NUCLEOTIDE SEQUENCE [LARGE SCALE GENOMIC DNA]</scope>
    <source>
        <strain evidence="8 9">CBW1107-2</strain>
    </source>
</reference>
<evidence type="ECO:0000256" key="4">
    <source>
        <dbReference type="ARBA" id="ARBA00022989"/>
    </source>
</evidence>
<feature type="transmembrane region" description="Helical" evidence="6">
    <location>
        <begin position="246"/>
        <end position="264"/>
    </location>
</feature>
<keyword evidence="5 6" id="KW-0472">Membrane</keyword>
<feature type="transmembrane region" description="Helical" evidence="6">
    <location>
        <begin position="63"/>
        <end position="86"/>
    </location>
</feature>
<accession>A0ABV3WZZ3</accession>
<dbReference type="Gene3D" id="1.10.3730.20">
    <property type="match status" value="2"/>
</dbReference>
<feature type="domain" description="EamA" evidence="7">
    <location>
        <begin position="151"/>
        <end position="287"/>
    </location>
</feature>
<dbReference type="InterPro" id="IPR000620">
    <property type="entry name" value="EamA_dom"/>
</dbReference>
<evidence type="ECO:0000256" key="5">
    <source>
        <dbReference type="ARBA" id="ARBA00023136"/>
    </source>
</evidence>
<dbReference type="Pfam" id="PF00892">
    <property type="entry name" value="EamA"/>
    <property type="match status" value="2"/>
</dbReference>
<dbReference type="InterPro" id="IPR050638">
    <property type="entry name" value="AA-Vitamin_Transporters"/>
</dbReference>
<dbReference type="PANTHER" id="PTHR32322">
    <property type="entry name" value="INNER MEMBRANE TRANSPORTER"/>
    <property type="match status" value="1"/>
</dbReference>
<name>A0ABV3WZZ3_9HYPH</name>
<evidence type="ECO:0000256" key="1">
    <source>
        <dbReference type="ARBA" id="ARBA00004651"/>
    </source>
</evidence>
<gene>
    <name evidence="8" type="ORF">V1479_23365</name>
</gene>
<protein>
    <submittedName>
        <fullName evidence="8">DMT family transporter</fullName>
    </submittedName>
</protein>
<comment type="caution">
    <text evidence="8">The sequence shown here is derived from an EMBL/GenBank/DDBJ whole genome shotgun (WGS) entry which is preliminary data.</text>
</comment>
<feature type="transmembrane region" description="Helical" evidence="6">
    <location>
        <begin position="181"/>
        <end position="202"/>
    </location>
</feature>
<keyword evidence="9" id="KW-1185">Reference proteome</keyword>
<feature type="transmembrane region" description="Helical" evidence="6">
    <location>
        <begin position="214"/>
        <end position="234"/>
    </location>
</feature>
<feature type="transmembrane region" description="Helical" evidence="6">
    <location>
        <begin position="122"/>
        <end position="138"/>
    </location>
</feature>
<keyword evidence="2" id="KW-1003">Cell membrane</keyword>
<dbReference type="EMBL" id="JAZHFV010000011">
    <property type="protein sequence ID" value="MEX4010264.1"/>
    <property type="molecule type" value="Genomic_DNA"/>
</dbReference>
<evidence type="ECO:0000259" key="7">
    <source>
        <dbReference type="Pfam" id="PF00892"/>
    </source>
</evidence>
<evidence type="ECO:0000256" key="3">
    <source>
        <dbReference type="ARBA" id="ARBA00022692"/>
    </source>
</evidence>
<evidence type="ECO:0000256" key="6">
    <source>
        <dbReference type="SAM" id="Phobius"/>
    </source>
</evidence>
<organism evidence="8 9">
    <name type="scientific">Neoaquamicrobium sediminum</name>
    <dbReference type="NCBI Taxonomy" id="1849104"/>
    <lineage>
        <taxon>Bacteria</taxon>
        <taxon>Pseudomonadati</taxon>
        <taxon>Pseudomonadota</taxon>
        <taxon>Alphaproteobacteria</taxon>
        <taxon>Hyphomicrobiales</taxon>
        <taxon>Phyllobacteriaceae</taxon>
        <taxon>Neoaquamicrobium</taxon>
    </lineage>
</organism>
<dbReference type="InterPro" id="IPR037185">
    <property type="entry name" value="EmrE-like"/>
</dbReference>